<evidence type="ECO:0000313" key="1">
    <source>
        <dbReference type="EMBL" id="SRX82610.1"/>
    </source>
</evidence>
<sequence>MFELIVFAAIVAALVAALGLPYRQTWYSRWHG</sequence>
<organism evidence="1 2">
    <name type="scientific">Mycolicibacterium parafortuitum</name>
    <name type="common">Mycobacterium parafortuitum</name>
    <dbReference type="NCBI Taxonomy" id="39692"/>
    <lineage>
        <taxon>Bacteria</taxon>
        <taxon>Bacillati</taxon>
        <taxon>Actinomycetota</taxon>
        <taxon>Actinomycetes</taxon>
        <taxon>Mycobacteriales</taxon>
        <taxon>Mycobacteriaceae</taxon>
        <taxon>Mycolicibacterium</taxon>
    </lineage>
</organism>
<dbReference type="AlphaFoldDB" id="A0A375YNB3"/>
<protein>
    <submittedName>
        <fullName evidence="1">Uncharacterized protein</fullName>
    </submittedName>
</protein>
<accession>A0A375YNB3</accession>
<dbReference type="EMBL" id="UEGS01000001">
    <property type="protein sequence ID" value="SRX82610.1"/>
    <property type="molecule type" value="Genomic_DNA"/>
</dbReference>
<name>A0A375YNB3_MYCPF</name>
<keyword evidence="2" id="KW-1185">Reference proteome</keyword>
<proteinExistence type="predicted"/>
<gene>
    <name evidence="1" type="ORF">MPP7335_04375</name>
</gene>
<dbReference type="Proteomes" id="UP000252008">
    <property type="component" value="Unassembled WGS sequence"/>
</dbReference>
<evidence type="ECO:0000313" key="2">
    <source>
        <dbReference type="Proteomes" id="UP000252008"/>
    </source>
</evidence>
<reference evidence="1 2" key="1">
    <citation type="submission" date="2018-05" db="EMBL/GenBank/DDBJ databases">
        <authorList>
            <consortium name="IHU Genomes"/>
        </authorList>
    </citation>
    <scope>NUCLEOTIDE SEQUENCE [LARGE SCALE GENOMIC DNA]</scope>
    <source>
        <strain evidence="1 2">P7335</strain>
    </source>
</reference>